<dbReference type="PATRIC" id="fig|1502289.3.peg.120"/>
<keyword evidence="2" id="KW-0328">Glycosyltransferase</keyword>
<dbReference type="PANTHER" id="PTHR22916">
    <property type="entry name" value="GLYCOSYLTRANSFERASE"/>
    <property type="match status" value="1"/>
</dbReference>
<dbReference type="EC" id="2.4.1.214" evidence="2"/>
<evidence type="ECO:0000259" key="1">
    <source>
        <dbReference type="Pfam" id="PF00535"/>
    </source>
</evidence>
<protein>
    <submittedName>
        <fullName evidence="2">Glycoprotein 3-alpha-L-fucosyltransferase</fullName>
        <ecNumber evidence="2">2.4.1.214</ecNumber>
    </submittedName>
</protein>
<organism evidence="2 3">
    <name type="scientific">Marine Group I thaumarchaeote SCGC AAA799-B03</name>
    <dbReference type="NCBI Taxonomy" id="1502289"/>
    <lineage>
        <taxon>Archaea</taxon>
        <taxon>Nitrososphaerota</taxon>
        <taxon>Marine Group I</taxon>
    </lineage>
</organism>
<dbReference type="InterPro" id="IPR029044">
    <property type="entry name" value="Nucleotide-diphossugar_trans"/>
</dbReference>
<keyword evidence="3" id="KW-1185">Reference proteome</keyword>
<evidence type="ECO:0000313" key="3">
    <source>
        <dbReference type="Proteomes" id="UP000029384"/>
    </source>
</evidence>
<evidence type="ECO:0000313" key="2">
    <source>
        <dbReference type="EMBL" id="KFM22209.1"/>
    </source>
</evidence>
<proteinExistence type="predicted"/>
<dbReference type="EMBL" id="JOTA01000002">
    <property type="protein sequence ID" value="KFM22209.1"/>
    <property type="molecule type" value="Genomic_DNA"/>
</dbReference>
<comment type="caution">
    <text evidence="2">The sequence shown here is derived from an EMBL/GenBank/DDBJ whole genome shotgun (WGS) entry which is preliminary data.</text>
</comment>
<feature type="domain" description="Glycosyltransferase 2-like" evidence="1">
    <location>
        <begin position="24"/>
        <end position="140"/>
    </location>
</feature>
<reference evidence="2 3" key="1">
    <citation type="submission" date="2014-06" db="EMBL/GenBank/DDBJ databases">
        <authorList>
            <person name="Ngugi D.K."/>
            <person name="Blom J."/>
            <person name="Alam I."/>
            <person name="Rashid M."/>
            <person name="Baalawi W."/>
            <person name="Zhang G."/>
            <person name="Hikmawan T."/>
            <person name="Guan Y."/>
            <person name="Antunes A."/>
            <person name="Siam R."/>
            <person name="El-Dorry H."/>
            <person name="Bajic V."/>
            <person name="Stingl U."/>
        </authorList>
    </citation>
    <scope>NUCLEOTIDE SEQUENCE [LARGE SCALE GENOMIC DNA]</scope>
    <source>
        <strain evidence="2">SCGC AAA799-B03</strain>
    </source>
</reference>
<dbReference type="Gene3D" id="3.90.550.10">
    <property type="entry name" value="Spore Coat Polysaccharide Biosynthesis Protein SpsA, Chain A"/>
    <property type="match status" value="1"/>
</dbReference>
<dbReference type="InterPro" id="IPR001173">
    <property type="entry name" value="Glyco_trans_2-like"/>
</dbReference>
<keyword evidence="2" id="KW-0808">Transferase</keyword>
<gene>
    <name evidence="2" type="ORF">AAA799B03_00109</name>
</gene>
<dbReference type="Proteomes" id="UP000029384">
    <property type="component" value="Unassembled WGS sequence"/>
</dbReference>
<accession>A0A087S905</accession>
<dbReference type="PANTHER" id="PTHR22916:SF64">
    <property type="entry name" value="TRANSFERASE, PUTATIVE-RELATED"/>
    <property type="match status" value="1"/>
</dbReference>
<dbReference type="SUPFAM" id="SSF53448">
    <property type="entry name" value="Nucleotide-diphospho-sugar transferases"/>
    <property type="match status" value="1"/>
</dbReference>
<name>A0A087S905_9ARCH</name>
<dbReference type="AlphaFoldDB" id="A0A087S905"/>
<dbReference type="Pfam" id="PF00535">
    <property type="entry name" value="Glycos_transf_2"/>
    <property type="match status" value="1"/>
</dbReference>
<dbReference type="GO" id="GO:0018392">
    <property type="term" value="F:glycoprotein 3-alpha-L-fucosyltransferase activity"/>
    <property type="evidence" value="ECO:0007669"/>
    <property type="project" value="UniProtKB-EC"/>
</dbReference>
<sequence length="350" mass="40654">MSNLYPLGKARIPNVVKEKLPTISFVIPTYNSEKYMQQCLESITIQKYPQEMLEIIIADGGSRDKTLEIAKKFDVTIVNNKLKTAEAGKAVGAKLAKNEIVAFVDSDNILPEDTWLLKMTYPFVMEKDISATEPIYYTYRKKDPPLTRYCALIGMNDPLCLFLGNYDRYNAITNKWTSLKIDTKDMEDYLKINLNIEKIPTIGANGFLVKKELIKEINEYLFDVDLIHDLVIRGHNKIAKVKVGIIHLFGTGKVDFKRKQTRRIRDYNYYNKMKQRNYPWIKTNYLKIFKFAFFTVLGIPIIYQIIKGHGRIPDTAWRFHFSACWITLTTYVKETIIKAKSEKEVLATRN</sequence>